<evidence type="ECO:0000313" key="2">
    <source>
        <dbReference type="EMBL" id="ANP42933.1"/>
    </source>
</evidence>
<feature type="compositionally biased region" description="Polar residues" evidence="1">
    <location>
        <begin position="1"/>
        <end position="14"/>
    </location>
</feature>
<feature type="region of interest" description="Disordered" evidence="1">
    <location>
        <begin position="1"/>
        <end position="21"/>
    </location>
</feature>
<evidence type="ECO:0000256" key="1">
    <source>
        <dbReference type="SAM" id="MobiDB-lite"/>
    </source>
</evidence>
<dbReference type="KEGG" id="rmb:K529_019405"/>
<proteinExistence type="predicted"/>
<organism evidence="2 3">
    <name type="scientific">Tritonibacter mobilis F1926</name>
    <dbReference type="NCBI Taxonomy" id="1265309"/>
    <lineage>
        <taxon>Bacteria</taxon>
        <taxon>Pseudomonadati</taxon>
        <taxon>Pseudomonadota</taxon>
        <taxon>Alphaproteobacteria</taxon>
        <taxon>Rhodobacterales</taxon>
        <taxon>Paracoccaceae</taxon>
        <taxon>Tritonibacter</taxon>
    </lineage>
</organism>
<gene>
    <name evidence="2" type="ORF">K529_019405</name>
</gene>
<accession>A0A1B1A8Q0</accession>
<reference evidence="2 3" key="1">
    <citation type="journal article" date="2016" name="ISME J.">
        <title>Global occurrence and heterogeneity of the Roseobacter-clade species Ruegeria mobilis.</title>
        <authorList>
            <person name="Sonnenschein E."/>
            <person name="Gram L."/>
        </authorList>
    </citation>
    <scope>NUCLEOTIDE SEQUENCE [LARGE SCALE GENOMIC DNA]</scope>
    <source>
        <strain evidence="2 3">F1926</strain>
        <plasmid evidence="2 3">unnamed1</plasmid>
    </source>
</reference>
<sequence length="82" mass="8753">MTHTADTEAETNVDNLKDPSNELPEIGAALAVAMAENGPELSKVRRACMIAKEIGQFTSVLDDAREAKHPAHLINAVAALEE</sequence>
<name>A0A1B1A8Q0_9RHOB</name>
<dbReference type="RefSeq" id="WP_005612443.1">
    <property type="nucleotide sequence ID" value="NZ_CP015231.1"/>
</dbReference>
<geneLocation type="plasmid" evidence="2 3">
    <name>unnamed1</name>
</geneLocation>
<keyword evidence="2" id="KW-0614">Plasmid</keyword>
<dbReference type="GeneID" id="28252049"/>
<evidence type="ECO:0000313" key="3">
    <source>
        <dbReference type="Proteomes" id="UP000013243"/>
    </source>
</evidence>
<protein>
    <submittedName>
        <fullName evidence="2">Uncharacterized protein</fullName>
    </submittedName>
</protein>
<dbReference type="Proteomes" id="UP000013243">
    <property type="component" value="Plasmid unnamed1"/>
</dbReference>
<dbReference type="AlphaFoldDB" id="A0A1B1A8Q0"/>
<dbReference type="EMBL" id="CP015231">
    <property type="protein sequence ID" value="ANP42933.1"/>
    <property type="molecule type" value="Genomic_DNA"/>
</dbReference>